<keyword evidence="10" id="KW-1185">Reference proteome</keyword>
<dbReference type="PANTHER" id="PTHR10796:SF85">
    <property type="entry name" value="SSD DOMAIN-CONTAINING PROTEIN"/>
    <property type="match status" value="1"/>
</dbReference>
<sequence length="525" mass="59563">MLRARDNQSMIRPEYLNETVQIMDFVSSHFLIYDADVRRNQSFDEFCGGFCQANEPVRQFYNGMRVLAANASFELENRIDLAYPTSEMFSRSFSLLPNFFGIELEDDGRTLKSVAMIALIFRAEKHRSWTRDMVKQWELRVQDYFENSFNQGKIEVSTLSPTIVEYDIMLAGKSLQPFLLVGFVIMCTFCTVTTMLSSVIMYHHKVSINKVILAITACIVPFMACGTAFGMVFLMGVTFSPILNVTPFLVLAISVDDAFLMVHSWNRIEKNDYLNPKSRPEKMVQVLIETGPSITISAFTNILAFAIGAYSSPPEIRLFCIGNAACIFMDMTYQLTFYTAVMALFADSPQLHSEKEQPSRIKTAAQDFLRWYTGVVSDWKVALVVMLVWTMYVGGAIVGLFYVKIDLSPQKMFLPDSKLIQIDSLRNKYMVPFYTPATVVVNNPGNLSDPENLQQLLSLKHAFESLPDAIGPESTKFFLDDYIAYKASLGDELEADPDAGSLESFLGWLEYSFWRGFVKMENTTE</sequence>
<dbReference type="PANTHER" id="PTHR10796">
    <property type="entry name" value="PATCHED-RELATED"/>
    <property type="match status" value="1"/>
</dbReference>
<keyword evidence="5 7" id="KW-0472">Membrane</keyword>
<comment type="subcellular location">
    <subcellularLocation>
        <location evidence="1">Membrane</location>
        <topology evidence="1">Multi-pass membrane protein</topology>
    </subcellularLocation>
</comment>
<evidence type="ECO:0000256" key="1">
    <source>
        <dbReference type="ARBA" id="ARBA00004141"/>
    </source>
</evidence>
<evidence type="ECO:0000313" key="9">
    <source>
        <dbReference type="EMBL" id="RCN39599.1"/>
    </source>
</evidence>
<evidence type="ECO:0000256" key="7">
    <source>
        <dbReference type="SAM" id="Phobius"/>
    </source>
</evidence>
<reference evidence="9 10" key="1">
    <citation type="submission" date="2014-10" db="EMBL/GenBank/DDBJ databases">
        <title>Draft genome of the hookworm Ancylostoma caninum.</title>
        <authorList>
            <person name="Mitreva M."/>
        </authorList>
    </citation>
    <scope>NUCLEOTIDE SEQUENCE [LARGE SCALE GENOMIC DNA]</scope>
    <source>
        <strain evidence="9 10">Baltimore</strain>
    </source>
</reference>
<feature type="transmembrane region" description="Helical" evidence="7">
    <location>
        <begin position="178"/>
        <end position="199"/>
    </location>
</feature>
<dbReference type="AlphaFoldDB" id="A0A368G8H9"/>
<keyword evidence="3 7" id="KW-0812">Transmembrane</keyword>
<feature type="transmembrane region" description="Helical" evidence="7">
    <location>
        <begin position="381"/>
        <end position="403"/>
    </location>
</feature>
<dbReference type="InterPro" id="IPR003392">
    <property type="entry name" value="PTHD_SSD"/>
</dbReference>
<feature type="transmembrane region" description="Helical" evidence="7">
    <location>
        <begin position="211"/>
        <end position="239"/>
    </location>
</feature>
<evidence type="ECO:0000259" key="8">
    <source>
        <dbReference type="PROSITE" id="PS50156"/>
    </source>
</evidence>
<feature type="domain" description="SSD" evidence="8">
    <location>
        <begin position="182"/>
        <end position="344"/>
    </location>
</feature>
<dbReference type="Pfam" id="PF02460">
    <property type="entry name" value="Patched"/>
    <property type="match status" value="1"/>
</dbReference>
<dbReference type="SUPFAM" id="SSF82866">
    <property type="entry name" value="Multidrug efflux transporter AcrB transmembrane domain"/>
    <property type="match status" value="1"/>
</dbReference>
<dbReference type="Proteomes" id="UP000252519">
    <property type="component" value="Unassembled WGS sequence"/>
</dbReference>
<evidence type="ECO:0000256" key="3">
    <source>
        <dbReference type="ARBA" id="ARBA00022692"/>
    </source>
</evidence>
<evidence type="ECO:0000256" key="4">
    <source>
        <dbReference type="ARBA" id="ARBA00022989"/>
    </source>
</evidence>
<gene>
    <name evidence="9" type="ORF">ANCCAN_14497</name>
</gene>
<dbReference type="OrthoDB" id="6510177at2759"/>
<feature type="transmembrane region" description="Helical" evidence="7">
    <location>
        <begin position="286"/>
        <end position="309"/>
    </location>
</feature>
<dbReference type="GO" id="GO:0005886">
    <property type="term" value="C:plasma membrane"/>
    <property type="evidence" value="ECO:0007669"/>
    <property type="project" value="TreeGrafter"/>
</dbReference>
<proteinExistence type="inferred from homology"/>
<evidence type="ECO:0000256" key="6">
    <source>
        <dbReference type="ARBA" id="ARBA00023180"/>
    </source>
</evidence>
<dbReference type="PROSITE" id="PS50156">
    <property type="entry name" value="SSD"/>
    <property type="match status" value="1"/>
</dbReference>
<dbReference type="GO" id="GO:0006897">
    <property type="term" value="P:endocytosis"/>
    <property type="evidence" value="ECO:0007669"/>
    <property type="project" value="TreeGrafter"/>
</dbReference>
<dbReference type="Gene3D" id="1.20.1640.10">
    <property type="entry name" value="Multidrug efflux transporter AcrB transmembrane domain"/>
    <property type="match status" value="1"/>
</dbReference>
<keyword evidence="4 7" id="KW-1133">Transmembrane helix</keyword>
<evidence type="ECO:0000313" key="10">
    <source>
        <dbReference type="Proteomes" id="UP000252519"/>
    </source>
</evidence>
<keyword evidence="6" id="KW-0325">Glycoprotein</keyword>
<comment type="similarity">
    <text evidence="2">Belongs to the patched family.</text>
</comment>
<comment type="caution">
    <text evidence="9">The sequence shown here is derived from an EMBL/GenBank/DDBJ whole genome shotgun (WGS) entry which is preliminary data.</text>
</comment>
<organism evidence="9 10">
    <name type="scientific">Ancylostoma caninum</name>
    <name type="common">Dog hookworm</name>
    <dbReference type="NCBI Taxonomy" id="29170"/>
    <lineage>
        <taxon>Eukaryota</taxon>
        <taxon>Metazoa</taxon>
        <taxon>Ecdysozoa</taxon>
        <taxon>Nematoda</taxon>
        <taxon>Chromadorea</taxon>
        <taxon>Rhabditida</taxon>
        <taxon>Rhabditina</taxon>
        <taxon>Rhabditomorpha</taxon>
        <taxon>Strongyloidea</taxon>
        <taxon>Ancylostomatidae</taxon>
        <taxon>Ancylostomatinae</taxon>
        <taxon>Ancylostoma</taxon>
    </lineage>
</organism>
<accession>A0A368G8H9</accession>
<name>A0A368G8H9_ANCCA</name>
<protein>
    <submittedName>
        <fullName evidence="9">Patched family protein</fullName>
    </submittedName>
</protein>
<evidence type="ECO:0000256" key="2">
    <source>
        <dbReference type="ARBA" id="ARBA00005585"/>
    </source>
</evidence>
<dbReference type="GO" id="GO:0030659">
    <property type="term" value="C:cytoplasmic vesicle membrane"/>
    <property type="evidence" value="ECO:0007669"/>
    <property type="project" value="TreeGrafter"/>
</dbReference>
<dbReference type="InterPro" id="IPR000731">
    <property type="entry name" value="SSD"/>
</dbReference>
<dbReference type="InterPro" id="IPR051697">
    <property type="entry name" value="Patched_domain-protein"/>
</dbReference>
<dbReference type="EMBL" id="JOJR01000330">
    <property type="protein sequence ID" value="RCN39599.1"/>
    <property type="molecule type" value="Genomic_DNA"/>
</dbReference>
<evidence type="ECO:0000256" key="5">
    <source>
        <dbReference type="ARBA" id="ARBA00023136"/>
    </source>
</evidence>
<dbReference type="GO" id="GO:0018996">
    <property type="term" value="P:molting cycle, collagen and cuticulin-based cuticle"/>
    <property type="evidence" value="ECO:0007669"/>
    <property type="project" value="TreeGrafter"/>
</dbReference>